<keyword evidence="3 6" id="KW-0418">Kinase</keyword>
<protein>
    <submittedName>
        <fullName evidence="6">Glucokinase</fullName>
        <ecNumber evidence="6">2.7.1.2</ecNumber>
    </submittedName>
</protein>
<comment type="caution">
    <text evidence="6">The sequence shown here is derived from an EMBL/GenBank/DDBJ whole genome shotgun (WGS) entry which is preliminary data.</text>
</comment>
<dbReference type="EMBL" id="SHMG01000007">
    <property type="protein sequence ID" value="TAA40886.1"/>
    <property type="molecule type" value="Genomic_DNA"/>
</dbReference>
<dbReference type="CDD" id="cd24008">
    <property type="entry name" value="ASKHA_NBD_GLK"/>
    <property type="match status" value="1"/>
</dbReference>
<dbReference type="PANTHER" id="PTHR47690">
    <property type="entry name" value="GLUCOKINASE"/>
    <property type="match status" value="1"/>
</dbReference>
<evidence type="ECO:0000313" key="7">
    <source>
        <dbReference type="Proteomes" id="UP000294164"/>
    </source>
</evidence>
<dbReference type="EC" id="2.7.1.2" evidence="6"/>
<dbReference type="RefSeq" id="WP_130534939.1">
    <property type="nucleotide sequence ID" value="NZ_SHMG01000007.1"/>
</dbReference>
<name>A0A4Q8M2T3_9GAMM</name>
<comment type="similarity">
    <text evidence="5">Belongs to the bacterial glucokinase family.</text>
</comment>
<dbReference type="InterPro" id="IPR043129">
    <property type="entry name" value="ATPase_NBD"/>
</dbReference>
<evidence type="ECO:0000256" key="4">
    <source>
        <dbReference type="ARBA" id="ARBA00022840"/>
    </source>
</evidence>
<dbReference type="GO" id="GO:0005524">
    <property type="term" value="F:ATP binding"/>
    <property type="evidence" value="ECO:0007669"/>
    <property type="project" value="UniProtKB-KW"/>
</dbReference>
<dbReference type="InterPro" id="IPR003836">
    <property type="entry name" value="Glucokinase"/>
</dbReference>
<keyword evidence="4" id="KW-0067">ATP-binding</keyword>
<gene>
    <name evidence="6" type="ORF">EA655_12900</name>
</gene>
<keyword evidence="1 6" id="KW-0808">Transferase</keyword>
<dbReference type="AlphaFoldDB" id="A0A4Q8M2T3"/>
<evidence type="ECO:0000256" key="2">
    <source>
        <dbReference type="ARBA" id="ARBA00022741"/>
    </source>
</evidence>
<dbReference type="OrthoDB" id="9800595at2"/>
<reference evidence="6 7" key="1">
    <citation type="submission" date="2019-02" db="EMBL/GenBank/DDBJ databases">
        <title>WGS of Pseudoxanthomonas species novum from clinical isolates.</title>
        <authorList>
            <person name="Bernier A.-M."/>
            <person name="Bernard K."/>
            <person name="Vachon A."/>
        </authorList>
    </citation>
    <scope>NUCLEOTIDE SEQUENCE [LARGE SCALE GENOMIC DNA]</scope>
    <source>
        <strain evidence="6 7">NML130969</strain>
    </source>
</reference>
<organism evidence="6 7">
    <name type="scientific">Pseudoxanthomonas winnipegensis</name>
    <dbReference type="NCBI Taxonomy" id="2480810"/>
    <lineage>
        <taxon>Bacteria</taxon>
        <taxon>Pseudomonadati</taxon>
        <taxon>Pseudomonadota</taxon>
        <taxon>Gammaproteobacteria</taxon>
        <taxon>Lysobacterales</taxon>
        <taxon>Lysobacteraceae</taxon>
        <taxon>Pseudoxanthomonas</taxon>
    </lineage>
</organism>
<dbReference type="GO" id="GO:0004340">
    <property type="term" value="F:glucokinase activity"/>
    <property type="evidence" value="ECO:0007669"/>
    <property type="project" value="UniProtKB-EC"/>
</dbReference>
<dbReference type="PANTHER" id="PTHR47690:SF1">
    <property type="entry name" value="GLUCOKINASE"/>
    <property type="match status" value="1"/>
</dbReference>
<dbReference type="GO" id="GO:0005536">
    <property type="term" value="F:D-glucose binding"/>
    <property type="evidence" value="ECO:0007669"/>
    <property type="project" value="InterPro"/>
</dbReference>
<evidence type="ECO:0000313" key="6">
    <source>
        <dbReference type="EMBL" id="TAA40886.1"/>
    </source>
</evidence>
<evidence type="ECO:0000256" key="5">
    <source>
        <dbReference type="RuleBase" id="RU004046"/>
    </source>
</evidence>
<accession>A0A4Q8M2T3</accession>
<dbReference type="Gene3D" id="3.30.420.40">
    <property type="match status" value="1"/>
</dbReference>
<dbReference type="InterPro" id="IPR050201">
    <property type="entry name" value="Bacterial_glucokinase"/>
</dbReference>
<dbReference type="GO" id="GO:0005829">
    <property type="term" value="C:cytosol"/>
    <property type="evidence" value="ECO:0007669"/>
    <property type="project" value="TreeGrafter"/>
</dbReference>
<keyword evidence="2" id="KW-0547">Nucleotide-binding</keyword>
<evidence type="ECO:0000256" key="1">
    <source>
        <dbReference type="ARBA" id="ARBA00022679"/>
    </source>
</evidence>
<dbReference type="NCBIfam" id="NF009073">
    <property type="entry name" value="PRK12408.1"/>
    <property type="match status" value="1"/>
</dbReference>
<dbReference type="GO" id="GO:0006096">
    <property type="term" value="P:glycolytic process"/>
    <property type="evidence" value="ECO:0007669"/>
    <property type="project" value="InterPro"/>
</dbReference>
<dbReference type="Gene3D" id="3.40.367.20">
    <property type="match status" value="1"/>
</dbReference>
<dbReference type="Proteomes" id="UP000294164">
    <property type="component" value="Unassembled WGS sequence"/>
</dbReference>
<dbReference type="SUPFAM" id="SSF53067">
    <property type="entry name" value="Actin-like ATPase domain"/>
    <property type="match status" value="1"/>
</dbReference>
<evidence type="ECO:0000256" key="3">
    <source>
        <dbReference type="ARBA" id="ARBA00022777"/>
    </source>
</evidence>
<proteinExistence type="inferred from homology"/>
<sequence>MVVTASRRSVDRGNSVFLAADIGGTHARVALMRAPSGEGHRLETLAYRSYPCAQFPSLAALLRAFLDTETQQPVRHCVLACAGQLVGEEVVNDNLPWPIGTGALRQALGLEHVAVLNDFEALGYALEGFAQQRRHLCGPTVASGGPVLVIGPGTGLGAVVHLPGAAGGVVLTTEAGQMAFAAHSLRERAVLSELAPQGGYVEVERIVSGRGLLTLYTALCALDGVAPSLQAPEAVTAAAQDDAQAAEAVSMFCAALGGLAGDLALAFMATGGVYLAGGFLSSMQAELARSAFHLRFLHGRSARTLLAPVPVWVVEHGRNGVLGAARWYLDKGLHAFPSGGQAA</sequence>
<dbReference type="Pfam" id="PF02685">
    <property type="entry name" value="Glucokinase"/>
    <property type="match status" value="1"/>
</dbReference>